<gene>
    <name evidence="2" type="ORF">E2C01_078399</name>
</gene>
<keyword evidence="3" id="KW-1185">Reference proteome</keyword>
<dbReference type="EMBL" id="VSRR010063153">
    <property type="protein sequence ID" value="MPC83684.1"/>
    <property type="molecule type" value="Genomic_DNA"/>
</dbReference>
<evidence type="ECO:0000313" key="3">
    <source>
        <dbReference type="Proteomes" id="UP000324222"/>
    </source>
</evidence>
<proteinExistence type="predicted"/>
<protein>
    <submittedName>
        <fullName evidence="2">Uncharacterized protein</fullName>
    </submittedName>
</protein>
<reference evidence="2 3" key="1">
    <citation type="submission" date="2019-05" db="EMBL/GenBank/DDBJ databases">
        <title>Another draft genome of Portunus trituberculatus and its Hox gene families provides insights of decapod evolution.</title>
        <authorList>
            <person name="Jeong J.-H."/>
            <person name="Song I."/>
            <person name="Kim S."/>
            <person name="Choi T."/>
            <person name="Kim D."/>
            <person name="Ryu S."/>
            <person name="Kim W."/>
        </authorList>
    </citation>
    <scope>NUCLEOTIDE SEQUENCE [LARGE SCALE GENOMIC DNA]</scope>
    <source>
        <tissue evidence="2">Muscle</tissue>
    </source>
</reference>
<evidence type="ECO:0000313" key="2">
    <source>
        <dbReference type="EMBL" id="MPC83684.1"/>
    </source>
</evidence>
<dbReference type="AlphaFoldDB" id="A0A5B7IU18"/>
<evidence type="ECO:0000256" key="1">
    <source>
        <dbReference type="SAM" id="MobiDB-lite"/>
    </source>
</evidence>
<comment type="caution">
    <text evidence="2">The sequence shown here is derived from an EMBL/GenBank/DDBJ whole genome shotgun (WGS) entry which is preliminary data.</text>
</comment>
<feature type="compositionally biased region" description="Polar residues" evidence="1">
    <location>
        <begin position="61"/>
        <end position="71"/>
    </location>
</feature>
<name>A0A5B7IU18_PORTR</name>
<organism evidence="2 3">
    <name type="scientific">Portunus trituberculatus</name>
    <name type="common">Swimming crab</name>
    <name type="synonym">Neptunus trituberculatus</name>
    <dbReference type="NCBI Taxonomy" id="210409"/>
    <lineage>
        <taxon>Eukaryota</taxon>
        <taxon>Metazoa</taxon>
        <taxon>Ecdysozoa</taxon>
        <taxon>Arthropoda</taxon>
        <taxon>Crustacea</taxon>
        <taxon>Multicrustacea</taxon>
        <taxon>Malacostraca</taxon>
        <taxon>Eumalacostraca</taxon>
        <taxon>Eucarida</taxon>
        <taxon>Decapoda</taxon>
        <taxon>Pleocyemata</taxon>
        <taxon>Brachyura</taxon>
        <taxon>Eubrachyura</taxon>
        <taxon>Portunoidea</taxon>
        <taxon>Portunidae</taxon>
        <taxon>Portuninae</taxon>
        <taxon>Portunus</taxon>
    </lineage>
</organism>
<dbReference type="Proteomes" id="UP000324222">
    <property type="component" value="Unassembled WGS sequence"/>
</dbReference>
<accession>A0A5B7IU18</accession>
<sequence>MTIRRASGGHLLTEARGTTPVTSLDAFPEFASLMTMYVEIIEMKGVALCKNGEMEERHCTRPTSARFQSPSELKPLPEKQ</sequence>
<feature type="region of interest" description="Disordered" evidence="1">
    <location>
        <begin position="55"/>
        <end position="80"/>
    </location>
</feature>